<keyword evidence="2" id="KW-1185">Reference proteome</keyword>
<protein>
    <submittedName>
        <fullName evidence="1">Uncharacterized protein</fullName>
    </submittedName>
</protein>
<gene>
    <name evidence="1" type="ORF">BpHYR1_012967</name>
</gene>
<reference evidence="1 2" key="1">
    <citation type="journal article" date="2018" name="Sci. Rep.">
        <title>Genomic signatures of local adaptation to the degree of environmental predictability in rotifers.</title>
        <authorList>
            <person name="Franch-Gras L."/>
            <person name="Hahn C."/>
            <person name="Garcia-Roger E.M."/>
            <person name="Carmona M.J."/>
            <person name="Serra M."/>
            <person name="Gomez A."/>
        </authorList>
    </citation>
    <scope>NUCLEOTIDE SEQUENCE [LARGE SCALE GENOMIC DNA]</scope>
    <source>
        <strain evidence="1">HYR1</strain>
    </source>
</reference>
<evidence type="ECO:0000313" key="2">
    <source>
        <dbReference type="Proteomes" id="UP000276133"/>
    </source>
</evidence>
<proteinExistence type="predicted"/>
<dbReference type="Proteomes" id="UP000276133">
    <property type="component" value="Unassembled WGS sequence"/>
</dbReference>
<organism evidence="1 2">
    <name type="scientific">Brachionus plicatilis</name>
    <name type="common">Marine rotifer</name>
    <name type="synonym">Brachionus muelleri</name>
    <dbReference type="NCBI Taxonomy" id="10195"/>
    <lineage>
        <taxon>Eukaryota</taxon>
        <taxon>Metazoa</taxon>
        <taxon>Spiralia</taxon>
        <taxon>Gnathifera</taxon>
        <taxon>Rotifera</taxon>
        <taxon>Eurotatoria</taxon>
        <taxon>Monogononta</taxon>
        <taxon>Pseudotrocha</taxon>
        <taxon>Ploima</taxon>
        <taxon>Brachionidae</taxon>
        <taxon>Brachionus</taxon>
    </lineage>
</organism>
<comment type="caution">
    <text evidence="1">The sequence shown here is derived from an EMBL/GenBank/DDBJ whole genome shotgun (WGS) entry which is preliminary data.</text>
</comment>
<accession>A0A3M7RCJ3</accession>
<dbReference type="EMBL" id="REGN01003751">
    <property type="protein sequence ID" value="RNA20995.1"/>
    <property type="molecule type" value="Genomic_DNA"/>
</dbReference>
<name>A0A3M7RCJ3_BRAPC</name>
<dbReference type="AlphaFoldDB" id="A0A3M7RCJ3"/>
<evidence type="ECO:0000313" key="1">
    <source>
        <dbReference type="EMBL" id="RNA20995.1"/>
    </source>
</evidence>
<sequence length="86" mass="9819">MASMVLVPYRINPNFDIVPRHSKLNLKKRNLNNKFEIILLEKNVDFSCCETFVDTLASSFILAFISSSIDILNAIKTFKIKVLIEA</sequence>